<name>A0A554VP97_9FLAO</name>
<dbReference type="OrthoDB" id="5119036at2"/>
<comment type="caution">
    <text evidence="1">The sequence shown here is derived from an EMBL/GenBank/DDBJ whole genome shotgun (WGS) entry which is preliminary data.</text>
</comment>
<sequence>MKYSQKQAMWVSILIIALILSPVAENWASKPKDNFPLSYYPMFSKKRKATYGLYYFVGYDTTQKRHKISYKIAGTGGFNQVRRQIRKAARSDRAQAFTQKVAEKIANKKGDPYSNLVRIELVKGYYHLENYFLKKDTLPVHERKVAFYKIEKP</sequence>
<proteinExistence type="predicted"/>
<keyword evidence="2" id="KW-1185">Reference proteome</keyword>
<dbReference type="AlphaFoldDB" id="A0A554VP97"/>
<reference evidence="1 2" key="1">
    <citation type="submission" date="2019-07" db="EMBL/GenBank/DDBJ databases">
        <title>The draft genome sequence of Aquimarina algiphila M91.</title>
        <authorList>
            <person name="Meng X."/>
        </authorList>
    </citation>
    <scope>NUCLEOTIDE SEQUENCE [LARGE SCALE GENOMIC DNA]</scope>
    <source>
        <strain evidence="1 2">M91</strain>
    </source>
</reference>
<protein>
    <submittedName>
        <fullName evidence="1">Uncharacterized protein</fullName>
    </submittedName>
</protein>
<dbReference type="Proteomes" id="UP000318833">
    <property type="component" value="Unassembled WGS sequence"/>
</dbReference>
<evidence type="ECO:0000313" key="2">
    <source>
        <dbReference type="Proteomes" id="UP000318833"/>
    </source>
</evidence>
<dbReference type="EMBL" id="VLNR01000008">
    <property type="protein sequence ID" value="TSE10224.1"/>
    <property type="molecule type" value="Genomic_DNA"/>
</dbReference>
<organism evidence="1 2">
    <name type="scientific">Aquimarina algiphila</name>
    <dbReference type="NCBI Taxonomy" id="2047982"/>
    <lineage>
        <taxon>Bacteria</taxon>
        <taxon>Pseudomonadati</taxon>
        <taxon>Bacteroidota</taxon>
        <taxon>Flavobacteriia</taxon>
        <taxon>Flavobacteriales</taxon>
        <taxon>Flavobacteriaceae</taxon>
        <taxon>Aquimarina</taxon>
    </lineage>
</organism>
<evidence type="ECO:0000313" key="1">
    <source>
        <dbReference type="EMBL" id="TSE10224.1"/>
    </source>
</evidence>
<dbReference type="RefSeq" id="WP_143915775.1">
    <property type="nucleotide sequence ID" value="NZ_CANMIK010000008.1"/>
</dbReference>
<accession>A0A554VP97</accession>
<gene>
    <name evidence="1" type="ORF">FOF46_05645</name>
</gene>